<dbReference type="PROSITE" id="PS51687">
    <property type="entry name" value="SAM_MT_RNA_M5U"/>
    <property type="match status" value="1"/>
</dbReference>
<reference evidence="8" key="1">
    <citation type="submission" date="2021-03" db="EMBL/GenBank/DDBJ databases">
        <title>Sagittula salina sp. nov. strain M10.9X isolated from the marine waste.</title>
        <authorList>
            <person name="Satari L."/>
            <person name="Molina-Menor E."/>
            <person name="Vidal-Verdu A."/>
            <person name="Pascual J."/>
            <person name="Pereto J."/>
            <person name="Porcar M."/>
        </authorList>
    </citation>
    <scope>NUCLEOTIDE SEQUENCE</scope>
    <source>
        <strain evidence="8">M10.9X</strain>
    </source>
</reference>
<keyword evidence="1" id="KW-0408">Iron</keyword>
<feature type="binding site" evidence="6">
    <location>
        <position position="338"/>
    </location>
    <ligand>
        <name>S-adenosyl-L-methionine</name>
        <dbReference type="ChEBI" id="CHEBI:59789"/>
    </ligand>
</feature>
<keyword evidence="5" id="KW-0411">Iron-sulfur</keyword>
<feature type="binding site" evidence="6">
    <location>
        <position position="270"/>
    </location>
    <ligand>
        <name>S-adenosyl-L-methionine</name>
        <dbReference type="ChEBI" id="CHEBI:59789"/>
    </ligand>
</feature>
<keyword evidence="4 6" id="KW-0949">S-adenosyl-L-methionine</keyword>
<feature type="binding site" evidence="6">
    <location>
        <position position="243"/>
    </location>
    <ligand>
        <name>S-adenosyl-L-methionine</name>
        <dbReference type="ChEBI" id="CHEBI:59789"/>
    </ligand>
</feature>
<sequence>MRVTVERLGHLGDGIAANASGSPVYVPGALPGEVVEGAVDNGVMAVPKIVTPVAERVSPPCRHAKACGGCQLQHADYGFVTRWKEEVVTRALAAQGLECEMRPCIVSPPLSRRRAGFSARRKKKGALAGFHAKGSDVVISVPDCQLVRPALSAALPLAEALAVAGASRKGELSVMMTETEAGLDVAVRGGKPVDDDFRVTLAGIAQAEGIARLSWDEEVLTFRPAMVTFGSAQVVPPPGAFLQATKEGEAALLSCVTEALTGARHVADLFAGCGTFSLPIAEQARVHAVEGDGAMLRALDKGWRQAQGLKHVTTETRDLFRNPLLPDELGRFDGVVIDPPRAGAEAQVAQIARLRVPRIAFVSCNPVTFARDAAVLTRAGYRLDWVRTIDQFRWSTHVELAAQFTPA</sequence>
<keyword evidence="9" id="KW-1185">Reference proteome</keyword>
<dbReference type="GO" id="GO:0070041">
    <property type="term" value="F:rRNA (uridine-C5-)-methyltransferase activity"/>
    <property type="evidence" value="ECO:0007669"/>
    <property type="project" value="TreeGrafter"/>
</dbReference>
<dbReference type="InterPro" id="IPR012340">
    <property type="entry name" value="NA-bd_OB-fold"/>
</dbReference>
<organism evidence="8 9">
    <name type="scientific">Sagittula salina</name>
    <dbReference type="NCBI Taxonomy" id="2820268"/>
    <lineage>
        <taxon>Bacteria</taxon>
        <taxon>Pseudomonadati</taxon>
        <taxon>Pseudomonadota</taxon>
        <taxon>Alphaproteobacteria</taxon>
        <taxon>Rhodobacterales</taxon>
        <taxon>Roseobacteraceae</taxon>
        <taxon>Sagittula</taxon>
    </lineage>
</organism>
<gene>
    <name evidence="8" type="ORF">J5474_12380</name>
</gene>
<evidence type="ECO:0000313" key="9">
    <source>
        <dbReference type="Proteomes" id="UP000675940"/>
    </source>
</evidence>
<dbReference type="Gene3D" id="2.40.50.140">
    <property type="entry name" value="Nucleic acid-binding proteins"/>
    <property type="match status" value="1"/>
</dbReference>
<proteinExistence type="inferred from homology"/>
<name>A0A940MP34_9RHOB</name>
<dbReference type="RefSeq" id="WP_209361322.1">
    <property type="nucleotide sequence ID" value="NZ_JAGISH010000006.1"/>
</dbReference>
<dbReference type="InterPro" id="IPR010280">
    <property type="entry name" value="U5_MeTrfase_fam"/>
</dbReference>
<dbReference type="PANTHER" id="PTHR11061:SF49">
    <property type="entry name" value="23S RRNA (URACIL(1939)-C(5))-METHYLTRANSFERASE RLMD"/>
    <property type="match status" value="1"/>
</dbReference>
<dbReference type="CDD" id="cd02440">
    <property type="entry name" value="AdoMet_MTases"/>
    <property type="match status" value="1"/>
</dbReference>
<dbReference type="GO" id="GO:0051539">
    <property type="term" value="F:4 iron, 4 sulfur cluster binding"/>
    <property type="evidence" value="ECO:0007669"/>
    <property type="project" value="UniProtKB-KW"/>
</dbReference>
<dbReference type="PANTHER" id="PTHR11061">
    <property type="entry name" value="RNA M5U METHYLTRANSFERASE"/>
    <property type="match status" value="1"/>
</dbReference>
<dbReference type="EMBL" id="JAGISH010000006">
    <property type="protein sequence ID" value="MBP0483285.1"/>
    <property type="molecule type" value="Genomic_DNA"/>
</dbReference>
<evidence type="ECO:0000259" key="7">
    <source>
        <dbReference type="PROSITE" id="PS50926"/>
    </source>
</evidence>
<protein>
    <submittedName>
        <fullName evidence="8">Class I SAM-dependent RNA methyltransferase</fullName>
    </submittedName>
</protein>
<comment type="similarity">
    <text evidence="6">Belongs to the class I-like SAM-binding methyltransferase superfamily. RNA M5U methyltransferase family.</text>
</comment>
<dbReference type="InterPro" id="IPR002792">
    <property type="entry name" value="TRAM_dom"/>
</dbReference>
<feature type="domain" description="TRAM" evidence="7">
    <location>
        <begin position="1"/>
        <end position="51"/>
    </location>
</feature>
<feature type="binding site" evidence="6">
    <location>
        <position position="290"/>
    </location>
    <ligand>
        <name>S-adenosyl-L-methionine</name>
        <dbReference type="ChEBI" id="CHEBI:59789"/>
    </ligand>
</feature>
<feature type="active site" description="Nucleophile" evidence="6">
    <location>
        <position position="364"/>
    </location>
</feature>
<dbReference type="Gene3D" id="2.40.50.1070">
    <property type="match status" value="1"/>
</dbReference>
<evidence type="ECO:0000313" key="8">
    <source>
        <dbReference type="EMBL" id="MBP0483285.1"/>
    </source>
</evidence>
<keyword evidence="2 6" id="KW-0489">Methyltransferase</keyword>
<dbReference type="InterPro" id="IPR029063">
    <property type="entry name" value="SAM-dependent_MTases_sf"/>
</dbReference>
<dbReference type="GO" id="GO:0070475">
    <property type="term" value="P:rRNA base methylation"/>
    <property type="evidence" value="ECO:0007669"/>
    <property type="project" value="TreeGrafter"/>
</dbReference>
<dbReference type="Proteomes" id="UP000675940">
    <property type="component" value="Unassembled WGS sequence"/>
</dbReference>
<accession>A0A940MP34</accession>
<evidence type="ECO:0000256" key="2">
    <source>
        <dbReference type="ARBA" id="ARBA00022603"/>
    </source>
</evidence>
<evidence type="ECO:0000256" key="3">
    <source>
        <dbReference type="ARBA" id="ARBA00022679"/>
    </source>
</evidence>
<keyword evidence="1" id="KW-0479">Metal-binding</keyword>
<dbReference type="PROSITE" id="PS50926">
    <property type="entry name" value="TRAM"/>
    <property type="match status" value="1"/>
</dbReference>
<keyword evidence="3 6" id="KW-0808">Transferase</keyword>
<evidence type="ECO:0000256" key="1">
    <source>
        <dbReference type="ARBA" id="ARBA00022485"/>
    </source>
</evidence>
<keyword evidence="1" id="KW-0004">4Fe-4S</keyword>
<dbReference type="SUPFAM" id="SSF53335">
    <property type="entry name" value="S-adenosyl-L-methionine-dependent methyltransferases"/>
    <property type="match status" value="1"/>
</dbReference>
<dbReference type="Pfam" id="PF01938">
    <property type="entry name" value="TRAM"/>
    <property type="match status" value="1"/>
</dbReference>
<evidence type="ECO:0000256" key="6">
    <source>
        <dbReference type="PROSITE-ProRule" id="PRU01024"/>
    </source>
</evidence>
<evidence type="ECO:0000256" key="5">
    <source>
        <dbReference type="ARBA" id="ARBA00023014"/>
    </source>
</evidence>
<dbReference type="AlphaFoldDB" id="A0A940MP34"/>
<comment type="caution">
    <text evidence="8">The sequence shown here is derived from an EMBL/GenBank/DDBJ whole genome shotgun (WGS) entry which is preliminary data.</text>
</comment>
<evidence type="ECO:0000256" key="4">
    <source>
        <dbReference type="ARBA" id="ARBA00022691"/>
    </source>
</evidence>
<dbReference type="Pfam" id="PF05958">
    <property type="entry name" value="tRNA_U5-meth_tr"/>
    <property type="match status" value="1"/>
</dbReference>
<dbReference type="SUPFAM" id="SSF50249">
    <property type="entry name" value="Nucleic acid-binding proteins"/>
    <property type="match status" value="1"/>
</dbReference>
<dbReference type="Gene3D" id="3.40.50.150">
    <property type="entry name" value="Vaccinia Virus protein VP39"/>
    <property type="match status" value="1"/>
</dbReference>